<feature type="domain" description="FAD dependent oxidoreductase" evidence="2">
    <location>
        <begin position="2"/>
        <end position="347"/>
    </location>
</feature>
<comment type="caution">
    <text evidence="4">The sequence shown here is derived from an EMBL/GenBank/DDBJ whole genome shotgun (WGS) entry which is preliminary data.</text>
</comment>
<proteinExistence type="predicted"/>
<dbReference type="InterPro" id="IPR036188">
    <property type="entry name" value="FAD/NAD-bd_sf"/>
</dbReference>
<dbReference type="Proteomes" id="UP000708298">
    <property type="component" value="Unassembled WGS sequence"/>
</dbReference>
<gene>
    <name evidence="4" type="ORF">ASILVAE211_19975</name>
</gene>
<accession>A0A963YUX0</accession>
<evidence type="ECO:0000259" key="2">
    <source>
        <dbReference type="Pfam" id="PF01266"/>
    </source>
</evidence>
<evidence type="ECO:0000259" key="3">
    <source>
        <dbReference type="Pfam" id="PF04324"/>
    </source>
</evidence>
<reference evidence="4" key="1">
    <citation type="journal article" date="2021" name="Microorganisms">
        <title>Acidisoma silvae sp. nov. and Acidisomacellulosilytica sp. nov., Two Acidophilic Bacteria Isolated from Decaying Wood, Hydrolyzing Cellulose and Producing Poly-3-hydroxybutyrate.</title>
        <authorList>
            <person name="Mieszkin S."/>
            <person name="Pouder E."/>
            <person name="Uroz S."/>
            <person name="Simon-Colin C."/>
            <person name="Alain K."/>
        </authorList>
    </citation>
    <scope>NUCLEOTIDE SEQUENCE</scope>
    <source>
        <strain evidence="4">HW T2.11</strain>
    </source>
</reference>
<keyword evidence="5" id="KW-1185">Reference proteome</keyword>
<dbReference type="InterPro" id="IPR006076">
    <property type="entry name" value="FAD-dep_OxRdtase"/>
</dbReference>
<dbReference type="RefSeq" id="WP_227323132.1">
    <property type="nucleotide sequence ID" value="NZ_JAESVB010000014.1"/>
</dbReference>
<dbReference type="Gene3D" id="3.30.9.10">
    <property type="entry name" value="D-Amino Acid Oxidase, subunit A, domain 2"/>
    <property type="match status" value="1"/>
</dbReference>
<sequence length="455" mass="48525">MAIVGGGVVGCAMARRFALGGARVLLIEKGPDILSGASKANSAILHTGFDAPPESLELACIQAGHAEYLEIAPRLNLPLLETGALLVAWTESDLDKLDEIVAQAHANGVGDVVRLSAEDIRRREPGLAPTLLGGVSVPREYLIDPWSAPLAYVQQAMAHGTAVLRGAAVTGGAFDGRVWHIETTQGAVSARYMLNCAGLYGDRVEELMLGDASFNIRPRKGQFVVFDKAASRLLNAILLPVPSERTKGIVITRTVFGNLLVGPTAEEQEDRVHADVDTATLEMLVAAAVARIPALGTMPVTALYAGLRPATEQKYYRIRHEPARNWVTVGGIRSTGLSAALGLAQHVFNLWEGGAGLVPPAAVSWPPVPNLSDYAPRDWQADDHGEIVCHCEMVTRREIEASFQSALPPGDFGGLKRRTRACMGRCQGFYCSARLAELTGDRGIGPFGEGLTRDA</sequence>
<dbReference type="EMBL" id="JAESVB010000014">
    <property type="protein sequence ID" value="MCB8877483.1"/>
    <property type="molecule type" value="Genomic_DNA"/>
</dbReference>
<feature type="domain" description="BFD-like [2Fe-2S]-binding" evidence="3">
    <location>
        <begin position="387"/>
        <end position="438"/>
    </location>
</feature>
<dbReference type="Gene3D" id="1.10.10.1100">
    <property type="entry name" value="BFD-like [2Fe-2S]-binding domain"/>
    <property type="match status" value="1"/>
</dbReference>
<protein>
    <submittedName>
        <fullName evidence="4">NAD(P)/FAD-dependent oxidoreductase</fullName>
    </submittedName>
</protein>
<dbReference type="SUPFAM" id="SSF54373">
    <property type="entry name" value="FAD-linked reductases, C-terminal domain"/>
    <property type="match status" value="1"/>
</dbReference>
<keyword evidence="1" id="KW-0560">Oxidoreductase</keyword>
<name>A0A963YUX0_9PROT</name>
<dbReference type="Pfam" id="PF04324">
    <property type="entry name" value="Fer2_BFD"/>
    <property type="match status" value="1"/>
</dbReference>
<dbReference type="Gene3D" id="3.50.50.60">
    <property type="entry name" value="FAD/NAD(P)-binding domain"/>
    <property type="match status" value="1"/>
</dbReference>
<dbReference type="PANTHER" id="PTHR42720">
    <property type="entry name" value="GLYCEROL-3-PHOSPHATE DEHYDROGENASE"/>
    <property type="match status" value="1"/>
</dbReference>
<dbReference type="Pfam" id="PF01266">
    <property type="entry name" value="DAO"/>
    <property type="match status" value="1"/>
</dbReference>
<dbReference type="AlphaFoldDB" id="A0A963YUX0"/>
<evidence type="ECO:0000313" key="5">
    <source>
        <dbReference type="Proteomes" id="UP000708298"/>
    </source>
</evidence>
<dbReference type="InterPro" id="IPR007419">
    <property type="entry name" value="BFD-like_2Fe2S-bd_dom"/>
</dbReference>
<dbReference type="InterPro" id="IPR041854">
    <property type="entry name" value="BFD-like_2Fe2S-bd_dom_sf"/>
</dbReference>
<evidence type="ECO:0000256" key="1">
    <source>
        <dbReference type="ARBA" id="ARBA00023002"/>
    </source>
</evidence>
<evidence type="ECO:0000313" key="4">
    <source>
        <dbReference type="EMBL" id="MCB8877483.1"/>
    </source>
</evidence>
<dbReference type="PANTHER" id="PTHR42720:SF1">
    <property type="entry name" value="GLYCEROL 3-PHOSPHATE OXIDASE"/>
    <property type="match status" value="1"/>
</dbReference>
<reference evidence="4" key="2">
    <citation type="submission" date="2021-01" db="EMBL/GenBank/DDBJ databases">
        <authorList>
            <person name="Mieszkin S."/>
            <person name="Pouder E."/>
            <person name="Alain K."/>
        </authorList>
    </citation>
    <scope>NUCLEOTIDE SEQUENCE</scope>
    <source>
        <strain evidence="4">HW T2.11</strain>
    </source>
</reference>
<dbReference type="GO" id="GO:0016491">
    <property type="term" value="F:oxidoreductase activity"/>
    <property type="evidence" value="ECO:0007669"/>
    <property type="project" value="UniProtKB-KW"/>
</dbReference>
<dbReference type="SUPFAM" id="SSF51905">
    <property type="entry name" value="FAD/NAD(P)-binding domain"/>
    <property type="match status" value="1"/>
</dbReference>
<organism evidence="4 5">
    <name type="scientific">Acidisoma silvae</name>
    <dbReference type="NCBI Taxonomy" id="2802396"/>
    <lineage>
        <taxon>Bacteria</taxon>
        <taxon>Pseudomonadati</taxon>
        <taxon>Pseudomonadota</taxon>
        <taxon>Alphaproteobacteria</taxon>
        <taxon>Acetobacterales</taxon>
        <taxon>Acidocellaceae</taxon>
        <taxon>Acidisoma</taxon>
    </lineage>
</organism>
<dbReference type="InterPro" id="IPR052745">
    <property type="entry name" value="G3P_Oxidase/Oxidoreductase"/>
</dbReference>
<dbReference type="CDD" id="cd19946">
    <property type="entry name" value="GlpA-like_Fer2_BFD-like"/>
    <property type="match status" value="1"/>
</dbReference>